<protein>
    <submittedName>
        <fullName evidence="1">Uncharacterized protein</fullName>
    </submittedName>
</protein>
<keyword evidence="2" id="KW-1185">Reference proteome</keyword>
<organism evidence="1 2">
    <name type="scientific">Brachionus plicatilis</name>
    <name type="common">Marine rotifer</name>
    <name type="synonym">Brachionus muelleri</name>
    <dbReference type="NCBI Taxonomy" id="10195"/>
    <lineage>
        <taxon>Eukaryota</taxon>
        <taxon>Metazoa</taxon>
        <taxon>Spiralia</taxon>
        <taxon>Gnathifera</taxon>
        <taxon>Rotifera</taxon>
        <taxon>Eurotatoria</taxon>
        <taxon>Monogononta</taxon>
        <taxon>Pseudotrocha</taxon>
        <taxon>Ploima</taxon>
        <taxon>Brachionidae</taxon>
        <taxon>Brachionus</taxon>
    </lineage>
</organism>
<dbReference type="EMBL" id="REGN01013804">
    <property type="protein sequence ID" value="RMZ93445.1"/>
    <property type="molecule type" value="Genomic_DNA"/>
</dbReference>
<reference evidence="1 2" key="1">
    <citation type="journal article" date="2018" name="Sci. Rep.">
        <title>Genomic signatures of local adaptation to the degree of environmental predictability in rotifers.</title>
        <authorList>
            <person name="Franch-Gras L."/>
            <person name="Hahn C."/>
            <person name="Garcia-Roger E.M."/>
            <person name="Carmona M.J."/>
            <person name="Serra M."/>
            <person name="Gomez A."/>
        </authorList>
    </citation>
    <scope>NUCLEOTIDE SEQUENCE [LARGE SCALE GENOMIC DNA]</scope>
    <source>
        <strain evidence="1">HYR1</strain>
    </source>
</reference>
<dbReference type="Proteomes" id="UP000276133">
    <property type="component" value="Unassembled WGS sequence"/>
</dbReference>
<comment type="caution">
    <text evidence="1">The sequence shown here is derived from an EMBL/GenBank/DDBJ whole genome shotgun (WGS) entry which is preliminary data.</text>
</comment>
<name>A0A3M7P2Z9_BRAPC</name>
<accession>A0A3M7P2Z9</accession>
<proteinExistence type="predicted"/>
<sequence length="92" mass="10491">MGEIQSGVPQGASTMRRSNKIIKILSNTLLNIYKKLIGSKFILELIKDYVSAFINISRICSNKTPLCGIWNEINEWMIENGFSTYLHKNLIN</sequence>
<dbReference type="AlphaFoldDB" id="A0A3M7P2Z9"/>
<evidence type="ECO:0000313" key="1">
    <source>
        <dbReference type="EMBL" id="RMZ93445.1"/>
    </source>
</evidence>
<evidence type="ECO:0000313" key="2">
    <source>
        <dbReference type="Proteomes" id="UP000276133"/>
    </source>
</evidence>
<gene>
    <name evidence="1" type="ORF">BpHYR1_033379</name>
</gene>